<gene>
    <name evidence="1" type="ORF">KC01_LOCUS4380</name>
</gene>
<dbReference type="Proteomes" id="UP001497482">
    <property type="component" value="Chromosome 10"/>
</dbReference>
<dbReference type="AlphaFoldDB" id="A0AAV2J3V1"/>
<organism evidence="1 2">
    <name type="scientific">Knipowitschia caucasica</name>
    <name type="common">Caucasian dwarf goby</name>
    <name type="synonym">Pomatoschistus caucasicus</name>
    <dbReference type="NCBI Taxonomy" id="637954"/>
    <lineage>
        <taxon>Eukaryota</taxon>
        <taxon>Metazoa</taxon>
        <taxon>Chordata</taxon>
        <taxon>Craniata</taxon>
        <taxon>Vertebrata</taxon>
        <taxon>Euteleostomi</taxon>
        <taxon>Actinopterygii</taxon>
        <taxon>Neopterygii</taxon>
        <taxon>Teleostei</taxon>
        <taxon>Neoteleostei</taxon>
        <taxon>Acanthomorphata</taxon>
        <taxon>Gobiaria</taxon>
        <taxon>Gobiiformes</taxon>
        <taxon>Gobioidei</taxon>
        <taxon>Gobiidae</taxon>
        <taxon>Gobiinae</taxon>
        <taxon>Knipowitschia</taxon>
    </lineage>
</organism>
<protein>
    <submittedName>
        <fullName evidence="1">Uncharacterized protein</fullName>
    </submittedName>
</protein>
<evidence type="ECO:0000313" key="1">
    <source>
        <dbReference type="EMBL" id="CAL1572341.1"/>
    </source>
</evidence>
<sequence>MCSLHSSNSLAAEKRRDAWPLPSEHLLVRGHNGRSVCLPRAHTLGGLANKCPVILSTLVVIDSVERVRSTLEPLLRCPRHQAPPSACSSKVTTSSDLAPPPLWCEKVSESALRTKV</sequence>
<dbReference type="EMBL" id="OZ035832">
    <property type="protein sequence ID" value="CAL1572341.1"/>
    <property type="molecule type" value="Genomic_DNA"/>
</dbReference>
<evidence type="ECO:0000313" key="2">
    <source>
        <dbReference type="Proteomes" id="UP001497482"/>
    </source>
</evidence>
<accession>A0AAV2J3V1</accession>
<name>A0AAV2J3V1_KNICA</name>
<proteinExistence type="predicted"/>
<reference evidence="1 2" key="1">
    <citation type="submission" date="2024-04" db="EMBL/GenBank/DDBJ databases">
        <authorList>
            <person name="Waldvogel A.-M."/>
            <person name="Schoenle A."/>
        </authorList>
    </citation>
    <scope>NUCLEOTIDE SEQUENCE [LARGE SCALE GENOMIC DNA]</scope>
</reference>
<keyword evidence="2" id="KW-1185">Reference proteome</keyword>